<sequence>MRKTLPQRIPQTSPAPTIEGDPHWYAAIARALRATPATNFPCLNDLIPRHTPKPAGTDPTQRRPPELIVQTSTKMRENCKSG</sequence>
<evidence type="ECO:0000313" key="2">
    <source>
        <dbReference type="EMBL" id="SUA41292.1"/>
    </source>
</evidence>
<dbReference type="Proteomes" id="UP000255082">
    <property type="component" value="Unassembled WGS sequence"/>
</dbReference>
<feature type="region of interest" description="Disordered" evidence="1">
    <location>
        <begin position="44"/>
        <end position="82"/>
    </location>
</feature>
<protein>
    <submittedName>
        <fullName evidence="2">Uncharacterized protein</fullName>
    </submittedName>
</protein>
<name>A0A378WK33_9NOCA</name>
<evidence type="ECO:0000256" key="1">
    <source>
        <dbReference type="SAM" id="MobiDB-lite"/>
    </source>
</evidence>
<dbReference type="EMBL" id="UGRU01000001">
    <property type="protein sequence ID" value="SUA41292.1"/>
    <property type="molecule type" value="Genomic_DNA"/>
</dbReference>
<gene>
    <name evidence="2" type="ORF">NCTC13184_00628</name>
</gene>
<reference evidence="2 3" key="1">
    <citation type="submission" date="2018-06" db="EMBL/GenBank/DDBJ databases">
        <authorList>
            <consortium name="Pathogen Informatics"/>
            <person name="Doyle S."/>
        </authorList>
    </citation>
    <scope>NUCLEOTIDE SEQUENCE [LARGE SCALE GENOMIC DNA]</scope>
    <source>
        <strain evidence="2 3">NCTC13184</strain>
    </source>
</reference>
<organism evidence="2 3">
    <name type="scientific">Nocardia africana</name>
    <dbReference type="NCBI Taxonomy" id="134964"/>
    <lineage>
        <taxon>Bacteria</taxon>
        <taxon>Bacillati</taxon>
        <taxon>Actinomycetota</taxon>
        <taxon>Actinomycetes</taxon>
        <taxon>Mycobacteriales</taxon>
        <taxon>Nocardiaceae</taxon>
        <taxon>Nocardia</taxon>
    </lineage>
</organism>
<feature type="region of interest" description="Disordered" evidence="1">
    <location>
        <begin position="1"/>
        <end position="20"/>
    </location>
</feature>
<proteinExistence type="predicted"/>
<dbReference type="AlphaFoldDB" id="A0A378WK33"/>
<accession>A0A378WK33</accession>
<evidence type="ECO:0000313" key="3">
    <source>
        <dbReference type="Proteomes" id="UP000255082"/>
    </source>
</evidence>